<proteinExistence type="predicted"/>
<dbReference type="PANTHER" id="PTHR43289:SF6">
    <property type="entry name" value="SERINE_THREONINE-PROTEIN KINASE NEKL-3"/>
    <property type="match status" value="1"/>
</dbReference>
<dbReference type="KEGG" id="gai:IMCC3135_21540"/>
<feature type="domain" description="Protein kinase" evidence="8">
    <location>
        <begin position="19"/>
        <end position="294"/>
    </location>
</feature>
<organism evidence="9 10">
    <name type="scientific">Granulosicoccus antarcticus IMCC3135</name>
    <dbReference type="NCBI Taxonomy" id="1192854"/>
    <lineage>
        <taxon>Bacteria</taxon>
        <taxon>Pseudomonadati</taxon>
        <taxon>Pseudomonadota</taxon>
        <taxon>Gammaproteobacteria</taxon>
        <taxon>Chromatiales</taxon>
        <taxon>Granulosicoccaceae</taxon>
        <taxon>Granulosicoccus</taxon>
    </lineage>
</organism>
<feature type="binding site" evidence="5">
    <location>
        <position position="48"/>
    </location>
    <ligand>
        <name>ATP</name>
        <dbReference type="ChEBI" id="CHEBI:30616"/>
    </ligand>
</feature>
<dbReference type="Proteomes" id="UP000250079">
    <property type="component" value="Chromosome"/>
</dbReference>
<dbReference type="EMBL" id="CP018632">
    <property type="protein sequence ID" value="ASJ74385.1"/>
    <property type="molecule type" value="Genomic_DNA"/>
</dbReference>
<dbReference type="AlphaFoldDB" id="A0A2Z2NV49"/>
<accession>A0A2Z2NV49</accession>
<protein>
    <submittedName>
        <fullName evidence="9">Serine/threonine-protein kinase PK-1</fullName>
        <ecNumber evidence="9">2.7.11.1</ecNumber>
    </submittedName>
</protein>
<keyword evidence="2 5" id="KW-0547">Nucleotide-binding</keyword>
<evidence type="ECO:0000313" key="9">
    <source>
        <dbReference type="EMBL" id="ASJ74385.1"/>
    </source>
</evidence>
<evidence type="ECO:0000313" key="10">
    <source>
        <dbReference type="Proteomes" id="UP000250079"/>
    </source>
</evidence>
<evidence type="ECO:0000256" key="4">
    <source>
        <dbReference type="ARBA" id="ARBA00022840"/>
    </source>
</evidence>
<dbReference type="Gene3D" id="3.30.200.20">
    <property type="entry name" value="Phosphorylase Kinase, domain 1"/>
    <property type="match status" value="1"/>
</dbReference>
<evidence type="ECO:0000256" key="7">
    <source>
        <dbReference type="SAM" id="MobiDB-lite"/>
    </source>
</evidence>
<dbReference type="InterPro" id="IPR000719">
    <property type="entry name" value="Prot_kinase_dom"/>
</dbReference>
<dbReference type="GO" id="GO:0005524">
    <property type="term" value="F:ATP binding"/>
    <property type="evidence" value="ECO:0007669"/>
    <property type="project" value="UniProtKB-UniRule"/>
</dbReference>
<dbReference type="Gene3D" id="1.10.510.10">
    <property type="entry name" value="Transferase(Phosphotransferase) domain 1"/>
    <property type="match status" value="1"/>
</dbReference>
<dbReference type="PROSITE" id="PS00108">
    <property type="entry name" value="PROTEIN_KINASE_ST"/>
    <property type="match status" value="1"/>
</dbReference>
<evidence type="ECO:0000256" key="1">
    <source>
        <dbReference type="ARBA" id="ARBA00022679"/>
    </source>
</evidence>
<dbReference type="PROSITE" id="PS00107">
    <property type="entry name" value="PROTEIN_KINASE_ATP"/>
    <property type="match status" value="1"/>
</dbReference>
<gene>
    <name evidence="9" type="primary">spk1</name>
    <name evidence="9" type="ORF">IMCC3135_21540</name>
</gene>
<keyword evidence="3 9" id="KW-0418">Kinase</keyword>
<evidence type="ECO:0000256" key="3">
    <source>
        <dbReference type="ARBA" id="ARBA00022777"/>
    </source>
</evidence>
<evidence type="ECO:0000259" key="8">
    <source>
        <dbReference type="PROSITE" id="PS50011"/>
    </source>
</evidence>
<sequence>MEASAPYRSLRQGEMLNWYRIERILGRGGFGVIYLATDTNLDHLVAIKEYRVLIPTSTDDTESATLDLQERANQGVQRFITEARNMVRFKHPNIVRVMSVFELNDTAYIVMEFEEGQDLRVHLKNPENADEGALKQLFVPISKGLSEVHKHGFIHRDIKPANILVRTDGTPVLLDFGSARSASVTGPNTLTALVSAGYAPLEQYSEGDDQQQGPWTDIYALGAVLYYAVTGMEPVDSAKRGTALLNGGKDPLLPARMLGRDRYSDAFLKNIDWALQFRIADRPQTLSDWMTALLSEPTPDTVTRRVDNTAAFTTRPTEKIGPSDPLSGLSMRDHPEPREVQAARARRRFVRKSHRRPNKWWGLVAIAVSVLLVASLIPGFTDKNAVVDNDVAERRSAAKVAQSKAAKLDAEKKLAEEQQAAAEEERRLAEAEKQAGELAAEEARKAVAEKARRASLEADRQARLRARRIKLADALTRASTLLDQGLLDEAEASLDEATTLDRNDERLKTLRSRWRVALIDARTPVSDNDFDKVIERFDKLRRALENNDVATMEGLTAPSDQNALFKQLMSRFTHLDIDIIHIRVRNADKSISAVLRIENMVRDNGDRATPSPAYRERTISSRRIEGKWSAIQW</sequence>
<dbReference type="Pfam" id="PF00069">
    <property type="entry name" value="Pkinase"/>
    <property type="match status" value="1"/>
</dbReference>
<dbReference type="EC" id="2.7.11.1" evidence="9"/>
<keyword evidence="1 9" id="KW-0808">Transferase</keyword>
<dbReference type="PROSITE" id="PS50011">
    <property type="entry name" value="PROTEIN_KINASE_DOM"/>
    <property type="match status" value="1"/>
</dbReference>
<dbReference type="InterPro" id="IPR017441">
    <property type="entry name" value="Protein_kinase_ATP_BS"/>
</dbReference>
<dbReference type="CDD" id="cd14014">
    <property type="entry name" value="STKc_PknB_like"/>
    <property type="match status" value="1"/>
</dbReference>
<name>A0A2Z2NV49_9GAMM</name>
<keyword evidence="4 5" id="KW-0067">ATP-binding</keyword>
<evidence type="ECO:0000256" key="6">
    <source>
        <dbReference type="SAM" id="Coils"/>
    </source>
</evidence>
<dbReference type="InterPro" id="IPR011009">
    <property type="entry name" value="Kinase-like_dom_sf"/>
</dbReference>
<dbReference type="GO" id="GO:0004674">
    <property type="term" value="F:protein serine/threonine kinase activity"/>
    <property type="evidence" value="ECO:0007669"/>
    <property type="project" value="UniProtKB-EC"/>
</dbReference>
<dbReference type="SUPFAM" id="SSF56112">
    <property type="entry name" value="Protein kinase-like (PK-like)"/>
    <property type="match status" value="1"/>
</dbReference>
<feature type="coiled-coil region" evidence="6">
    <location>
        <begin position="398"/>
        <end position="441"/>
    </location>
</feature>
<keyword evidence="10" id="KW-1185">Reference proteome</keyword>
<dbReference type="SMART" id="SM00220">
    <property type="entry name" value="S_TKc"/>
    <property type="match status" value="1"/>
</dbReference>
<reference evidence="9 10" key="1">
    <citation type="submission" date="2016-12" db="EMBL/GenBank/DDBJ databases">
        <authorList>
            <person name="Song W.-J."/>
            <person name="Kurnit D.M."/>
        </authorList>
    </citation>
    <scope>NUCLEOTIDE SEQUENCE [LARGE SCALE GENOMIC DNA]</scope>
    <source>
        <strain evidence="9 10">IMCC3135</strain>
    </source>
</reference>
<dbReference type="InterPro" id="IPR008271">
    <property type="entry name" value="Ser/Thr_kinase_AS"/>
</dbReference>
<dbReference type="PANTHER" id="PTHR43289">
    <property type="entry name" value="MITOGEN-ACTIVATED PROTEIN KINASE KINASE KINASE 20-RELATED"/>
    <property type="match status" value="1"/>
</dbReference>
<evidence type="ECO:0000256" key="2">
    <source>
        <dbReference type="ARBA" id="ARBA00022741"/>
    </source>
</evidence>
<feature type="region of interest" description="Disordered" evidence="7">
    <location>
        <begin position="315"/>
        <end position="337"/>
    </location>
</feature>
<keyword evidence="6" id="KW-0175">Coiled coil</keyword>
<evidence type="ECO:0000256" key="5">
    <source>
        <dbReference type="PROSITE-ProRule" id="PRU10141"/>
    </source>
</evidence>